<dbReference type="RefSeq" id="XP_002173942.2">
    <property type="nucleotide sequence ID" value="XM_002173906.2"/>
</dbReference>
<dbReference type="VEuPathDB" id="FungiDB:SJAG_02750"/>
<keyword evidence="8" id="KW-1185">Reference proteome</keyword>
<gene>
    <name evidence="7" type="primary">trs130</name>
    <name evidence="6" type="ORF">SJAG_02750</name>
</gene>
<name>B6K128_SCHJY</name>
<organism evidence="6 8">
    <name type="scientific">Schizosaccharomyces japonicus (strain yFS275 / FY16936)</name>
    <name type="common">Fission yeast</name>
    <dbReference type="NCBI Taxonomy" id="402676"/>
    <lineage>
        <taxon>Eukaryota</taxon>
        <taxon>Fungi</taxon>
        <taxon>Dikarya</taxon>
        <taxon>Ascomycota</taxon>
        <taxon>Taphrinomycotina</taxon>
        <taxon>Schizosaccharomycetes</taxon>
        <taxon>Schizosaccharomycetales</taxon>
        <taxon>Schizosaccharomycetaceae</taxon>
        <taxon>Schizosaccharomyces</taxon>
    </lineage>
</organism>
<evidence type="ECO:0000256" key="3">
    <source>
        <dbReference type="ARBA" id="ARBA00023034"/>
    </source>
</evidence>
<protein>
    <submittedName>
        <fullName evidence="6">TRAPP complex subunit Trs130</fullName>
    </submittedName>
</protein>
<evidence type="ECO:0000313" key="8">
    <source>
        <dbReference type="Proteomes" id="UP000001744"/>
    </source>
</evidence>
<dbReference type="GO" id="GO:0006891">
    <property type="term" value="P:intra-Golgi vesicle-mediated transport"/>
    <property type="evidence" value="ECO:0000318"/>
    <property type="project" value="GO_Central"/>
</dbReference>
<dbReference type="AlphaFoldDB" id="B6K128"/>
<dbReference type="HOGENOM" id="CLU_275725_0_0_1"/>
<comment type="subcellular location">
    <subcellularLocation>
        <location evidence="1">Golgi apparatus</location>
    </subcellularLocation>
</comment>
<keyword evidence="3" id="KW-0333">Golgi apparatus</keyword>
<dbReference type="GO" id="GO:0005829">
    <property type="term" value="C:cytosol"/>
    <property type="evidence" value="ECO:0007669"/>
    <property type="project" value="GOC"/>
</dbReference>
<dbReference type="JaponicusDB" id="SJAG_02750">
    <property type="gene designation" value="trs130"/>
</dbReference>
<feature type="domain" description="TRAPPC10/Trs130 N-terminal" evidence="5">
    <location>
        <begin position="2"/>
        <end position="331"/>
    </location>
</feature>
<keyword evidence="2" id="KW-0813">Transport</keyword>
<dbReference type="Pfam" id="PF23036">
    <property type="entry name" value="TRAPPC10_1st"/>
    <property type="match status" value="1"/>
</dbReference>
<proteinExistence type="predicted"/>
<evidence type="ECO:0000256" key="1">
    <source>
        <dbReference type="ARBA" id="ARBA00004555"/>
    </source>
</evidence>
<accession>B6K128</accession>
<dbReference type="STRING" id="402676.B6K128"/>
<feature type="domain" description="TRAPPC10/Trs130 C-terminal" evidence="4">
    <location>
        <begin position="1043"/>
        <end position="1130"/>
    </location>
</feature>
<dbReference type="GO" id="GO:0034498">
    <property type="term" value="P:early endosome to Golgi transport"/>
    <property type="evidence" value="ECO:0000318"/>
    <property type="project" value="GO_Central"/>
</dbReference>
<dbReference type="InterPro" id="IPR045126">
    <property type="entry name" value="TRAPPC10/Trs130"/>
</dbReference>
<dbReference type="InterPro" id="IPR056913">
    <property type="entry name" value="TRAPPC10/Trs130_N"/>
</dbReference>
<dbReference type="EMBL" id="KE651166">
    <property type="protein sequence ID" value="EEB07649.2"/>
    <property type="molecule type" value="Genomic_DNA"/>
</dbReference>
<evidence type="ECO:0000259" key="5">
    <source>
        <dbReference type="Pfam" id="PF23036"/>
    </source>
</evidence>
<dbReference type="GO" id="GO:1990071">
    <property type="term" value="C:TRAPPII protein complex"/>
    <property type="evidence" value="ECO:0000318"/>
    <property type="project" value="GO_Central"/>
</dbReference>
<dbReference type="Proteomes" id="UP000001744">
    <property type="component" value="Unassembled WGS sequence"/>
</dbReference>
<evidence type="ECO:0000313" key="6">
    <source>
        <dbReference type="EMBL" id="EEB07649.2"/>
    </source>
</evidence>
<dbReference type="InterPro" id="IPR022233">
    <property type="entry name" value="TRAPPC10/Trs130_C"/>
</dbReference>
<reference evidence="6 8" key="1">
    <citation type="journal article" date="2011" name="Science">
        <title>Comparative functional genomics of the fission yeasts.</title>
        <authorList>
            <person name="Rhind N."/>
            <person name="Chen Z."/>
            <person name="Yassour M."/>
            <person name="Thompson D.A."/>
            <person name="Haas B.J."/>
            <person name="Habib N."/>
            <person name="Wapinski I."/>
            <person name="Roy S."/>
            <person name="Lin M.F."/>
            <person name="Heiman D.I."/>
            <person name="Young S.K."/>
            <person name="Furuya K."/>
            <person name="Guo Y."/>
            <person name="Pidoux A."/>
            <person name="Chen H.M."/>
            <person name="Robbertse B."/>
            <person name="Goldberg J.M."/>
            <person name="Aoki K."/>
            <person name="Bayne E.H."/>
            <person name="Berlin A.M."/>
            <person name="Desjardins C.A."/>
            <person name="Dobbs E."/>
            <person name="Dukaj L."/>
            <person name="Fan L."/>
            <person name="FitzGerald M.G."/>
            <person name="French C."/>
            <person name="Gujja S."/>
            <person name="Hansen K."/>
            <person name="Keifenheim D."/>
            <person name="Levin J.Z."/>
            <person name="Mosher R.A."/>
            <person name="Mueller C.A."/>
            <person name="Pfiffner J."/>
            <person name="Priest M."/>
            <person name="Russ C."/>
            <person name="Smialowska A."/>
            <person name="Swoboda P."/>
            <person name="Sykes S.M."/>
            <person name="Vaughn M."/>
            <person name="Vengrova S."/>
            <person name="Yoder R."/>
            <person name="Zeng Q."/>
            <person name="Allshire R."/>
            <person name="Baulcombe D."/>
            <person name="Birren B.W."/>
            <person name="Brown W."/>
            <person name="Ekwall K."/>
            <person name="Kellis M."/>
            <person name="Leatherwood J."/>
            <person name="Levin H."/>
            <person name="Margalit H."/>
            <person name="Martienssen R."/>
            <person name="Nieduszynski C.A."/>
            <person name="Spatafora J.W."/>
            <person name="Friedman N."/>
            <person name="Dalgaard J.Z."/>
            <person name="Baumann P."/>
            <person name="Niki H."/>
            <person name="Regev A."/>
            <person name="Nusbaum C."/>
        </authorList>
    </citation>
    <scope>NUCLEOTIDE SEQUENCE [LARGE SCALE GENOMIC DNA]</scope>
    <source>
        <strain evidence="8">yFS275 / FY16936</strain>
    </source>
</reference>
<dbReference type="OMA" id="NLQWVES"/>
<evidence type="ECO:0000256" key="2">
    <source>
        <dbReference type="ARBA" id="ARBA00022448"/>
    </source>
</evidence>
<dbReference type="PANTHER" id="PTHR13251">
    <property type="entry name" value="EPILEPSY HOLOPROSENCEPHALY CANDIDATE 1/TMEM1"/>
    <property type="match status" value="1"/>
</dbReference>
<dbReference type="Pfam" id="PF12584">
    <property type="entry name" value="TRAPPC10"/>
    <property type="match status" value="1"/>
</dbReference>
<dbReference type="eggNOG" id="KOG1931">
    <property type="taxonomic scope" value="Eukaryota"/>
</dbReference>
<dbReference type="OrthoDB" id="10256906at2759"/>
<dbReference type="PANTHER" id="PTHR13251:SF3">
    <property type="entry name" value="TRAFFICKING PROTEIN PARTICLE COMPLEX SUBUNIT 10"/>
    <property type="match status" value="1"/>
</dbReference>
<sequence>MQIPKPKVQYYDPNNLWNAMSSDIQHKLPLRNVQWVDSFQKQRHFVTSIDIEFIPWYESYNTNPATRTSSIINTPLVNMMFVPHEDIETFKNQQLKLIQEWVDKVSQRESQQWMIVLVSTSKPVAKPSTSMRRTHTRSSSYFSSRVSVLDRLRAAYSTEGFDRCVHLDYLRFGTPDAECWNAFITCLKNCVVCALDFRFTQLDEQIKSMPVAPSSDPSMYILYFTQLIRQACSYYDVSLYNEALEHFEGILAFLMDNVHELLNTNQPFSKLFGEGTDAIQMDKLLDYLPSKHPLFDNFHELLASDNLTLFNFILYLYTQIIKLQIQLNALQTVHLSLKNLFRVLEQCFKDVEKAPLYYRCWKFRIIQEFLQLMQPKVDADKENSLQLSSYAYMCIMLREELLFLAVGVGAIPSESLLAELYITPSTDVTANGTEKDYLLSVLPTLETDKSSLGYFADLTKNALNVLERKQHSHLSQRMMSDLAICLFELKNYDSVIPLLPFLLRASAFSNPDVDFKKINLCLDVFEQTERYDDAIDLLLDILCSEGYNERSELSSKYIAALHQFVTLDIDKTISADKFFTIEYSNRVELTNSGHLLEVKLKRLTDIFQTSIESASCDFVSTDQDSKRLNLQYLSTNSELPSTGISSLTFGTKNIIPGTYSIEKIEFKLKDNNLRFVQSFTSSEQNIYVPKPSRFSEHPYILNDRLYTCFVNRKLCFPVALELPDSLCDVSLSFPDFSKFKDWSLQDIFLYTVEEGTASIEVQEDKILITKKAESRQKIQICIPHTDEISKLQELELRIAYSIEKESTLVMIANYHISEDDIFKVDVGTLPTGGAGECAIMMKLEPKLPVYLHSWTVCENGEEKEPNVVNSAVLNSFNLATAIDVSSLASFDTLFLHFDYTFLEDYILAYLCESLRSFLPNSDSEFYLPLLKELTSENLKHPNSAWKKSFFELQKTKPSGRMISIFSKEELSIFDEKLKEIPQLISFQDIHLRLLGSQHKGTVDDSSSPICLSRTAPLRPFTRLPGDVIDCHWQSITSDNHVGARPFKTTVGQPTDIELVIQRTTHKESASSTEQLQLQYKCTADSSTLAIGGPIIGTVIFHPGQNATRIRFTLTPTATGIFTLPTIHMANANDDDILAISNPDYLIVEGLLNSAELL</sequence>
<evidence type="ECO:0000259" key="4">
    <source>
        <dbReference type="Pfam" id="PF12584"/>
    </source>
</evidence>
<dbReference type="GeneID" id="7051125"/>
<evidence type="ECO:0000313" key="7">
    <source>
        <dbReference type="JaponicusDB" id="SJAG_02750"/>
    </source>
</evidence>